<comment type="subcellular location">
    <subcellularLocation>
        <location evidence="1">Cell membrane</location>
        <topology evidence="1">Multi-pass membrane protein</topology>
    </subcellularLocation>
</comment>
<evidence type="ECO:0000256" key="5">
    <source>
        <dbReference type="ARBA" id="ARBA00023136"/>
    </source>
</evidence>
<dbReference type="InterPro" id="IPR002797">
    <property type="entry name" value="Polysacc_synth"/>
</dbReference>
<evidence type="ECO:0008006" key="9">
    <source>
        <dbReference type="Google" id="ProtNLM"/>
    </source>
</evidence>
<accession>A0A1F7VH21</accession>
<feature type="transmembrane region" description="Helical" evidence="6">
    <location>
        <begin position="189"/>
        <end position="211"/>
    </location>
</feature>
<organism evidence="7 8">
    <name type="scientific">Candidatus Uhrbacteria bacterium RIFCSPLOWO2_02_FULL_51_9</name>
    <dbReference type="NCBI Taxonomy" id="1802410"/>
    <lineage>
        <taxon>Bacteria</taxon>
        <taxon>Candidatus Uhriibacteriota</taxon>
    </lineage>
</organism>
<feature type="transmembrane region" description="Helical" evidence="6">
    <location>
        <begin position="45"/>
        <end position="72"/>
    </location>
</feature>
<evidence type="ECO:0000256" key="4">
    <source>
        <dbReference type="ARBA" id="ARBA00022989"/>
    </source>
</evidence>
<dbReference type="AlphaFoldDB" id="A0A1F7VH21"/>
<proteinExistence type="predicted"/>
<dbReference type="EMBL" id="MGES01000002">
    <property type="protein sequence ID" value="OGL89448.1"/>
    <property type="molecule type" value="Genomic_DNA"/>
</dbReference>
<dbReference type="Proteomes" id="UP000176678">
    <property type="component" value="Unassembled WGS sequence"/>
</dbReference>
<feature type="transmembrane region" description="Helical" evidence="6">
    <location>
        <begin position="127"/>
        <end position="148"/>
    </location>
</feature>
<evidence type="ECO:0000256" key="1">
    <source>
        <dbReference type="ARBA" id="ARBA00004651"/>
    </source>
</evidence>
<evidence type="ECO:0000313" key="7">
    <source>
        <dbReference type="EMBL" id="OGL89448.1"/>
    </source>
</evidence>
<feature type="transmembrane region" description="Helical" evidence="6">
    <location>
        <begin position="12"/>
        <end position="33"/>
    </location>
</feature>
<evidence type="ECO:0000256" key="2">
    <source>
        <dbReference type="ARBA" id="ARBA00022475"/>
    </source>
</evidence>
<feature type="transmembrane region" description="Helical" evidence="6">
    <location>
        <begin position="84"/>
        <end position="107"/>
    </location>
</feature>
<gene>
    <name evidence="7" type="ORF">A3H75_00675</name>
</gene>
<feature type="transmembrane region" description="Helical" evidence="6">
    <location>
        <begin position="160"/>
        <end position="183"/>
    </location>
</feature>
<evidence type="ECO:0000313" key="8">
    <source>
        <dbReference type="Proteomes" id="UP000176678"/>
    </source>
</evidence>
<keyword evidence="5 6" id="KW-0472">Membrane</keyword>
<dbReference type="Pfam" id="PF01943">
    <property type="entry name" value="Polysacc_synt"/>
    <property type="match status" value="1"/>
</dbReference>
<evidence type="ECO:0000256" key="3">
    <source>
        <dbReference type="ARBA" id="ARBA00022692"/>
    </source>
</evidence>
<dbReference type="PANTHER" id="PTHR30250:SF26">
    <property type="entry name" value="PSMA PROTEIN"/>
    <property type="match status" value="1"/>
</dbReference>
<dbReference type="InterPro" id="IPR050833">
    <property type="entry name" value="Poly_Biosynth_Transport"/>
</dbReference>
<dbReference type="PANTHER" id="PTHR30250">
    <property type="entry name" value="PST FAMILY PREDICTED COLANIC ACID TRANSPORTER"/>
    <property type="match status" value="1"/>
</dbReference>
<feature type="transmembrane region" description="Helical" evidence="6">
    <location>
        <begin position="317"/>
        <end position="341"/>
    </location>
</feature>
<reference evidence="7 8" key="1">
    <citation type="journal article" date="2016" name="Nat. Commun.">
        <title>Thousands of microbial genomes shed light on interconnected biogeochemical processes in an aquifer system.</title>
        <authorList>
            <person name="Anantharaman K."/>
            <person name="Brown C.T."/>
            <person name="Hug L.A."/>
            <person name="Sharon I."/>
            <person name="Castelle C.J."/>
            <person name="Probst A.J."/>
            <person name="Thomas B.C."/>
            <person name="Singh A."/>
            <person name="Wilkins M.J."/>
            <person name="Karaoz U."/>
            <person name="Brodie E.L."/>
            <person name="Williams K.H."/>
            <person name="Hubbard S.S."/>
            <person name="Banfield J.F."/>
        </authorList>
    </citation>
    <scope>NUCLEOTIDE SEQUENCE [LARGE SCALE GENOMIC DNA]</scope>
</reference>
<feature type="non-terminal residue" evidence="7">
    <location>
        <position position="381"/>
    </location>
</feature>
<keyword evidence="2" id="KW-1003">Cell membrane</keyword>
<dbReference type="GO" id="GO:0005886">
    <property type="term" value="C:plasma membrane"/>
    <property type="evidence" value="ECO:0007669"/>
    <property type="project" value="UniProtKB-SubCell"/>
</dbReference>
<keyword evidence="3 6" id="KW-0812">Transmembrane</keyword>
<dbReference type="STRING" id="1802410.A3H75_00675"/>
<feature type="transmembrane region" description="Helical" evidence="6">
    <location>
        <begin position="347"/>
        <end position="372"/>
    </location>
</feature>
<name>A0A1F7VH21_9BACT</name>
<keyword evidence="4 6" id="KW-1133">Transmembrane helix</keyword>
<sequence length="381" mass="41537">MGHIKTIGMGTVTGAISNVVALAAGIITVPLLIKNLGMDAYGLLGVVSALVGFVGVADLGLTSTITNAIAYGNARADYPRINRLFSGGMLLYTPLVFAIVGFSAFLAYAPWFPLASLLNVTPEVARIARLVIVIMLSYTMAGAFWGGVLKSLYHGVNDIVIYNGVQTIYNIFFALAFIAYLLFGQVTLLGVVLVQAVGALARLLLFVGIAMRRYAWFSFVWSRESVRVVMPLLNYSAILFLSMVCIVILERSDNIVLAHYLGVAAVASYSIAYKLFYLPASMLPIATASAPTVAALYEQKDWTALSTLYRRILRVNIILKFIVFAFLLVFAREIVVLWVGVNLFTGYGTVAAIGVTYLIFAWNGTHVLFFSAMQNFKPELR</sequence>
<comment type="caution">
    <text evidence="7">The sequence shown here is derived from an EMBL/GenBank/DDBJ whole genome shotgun (WGS) entry which is preliminary data.</text>
</comment>
<evidence type="ECO:0000256" key="6">
    <source>
        <dbReference type="SAM" id="Phobius"/>
    </source>
</evidence>
<protein>
    <recommendedName>
        <fullName evidence="9">Polysaccharide biosynthesis protein C-terminal domain-containing protein</fullName>
    </recommendedName>
</protein>
<feature type="transmembrane region" description="Helical" evidence="6">
    <location>
        <begin position="232"/>
        <end position="249"/>
    </location>
</feature>
<feature type="transmembrane region" description="Helical" evidence="6">
    <location>
        <begin position="255"/>
        <end position="276"/>
    </location>
</feature>